<keyword evidence="7" id="KW-0539">Nucleus</keyword>
<keyword evidence="4" id="KW-0805">Transcription regulation</keyword>
<evidence type="ECO:0000256" key="5">
    <source>
        <dbReference type="ARBA" id="ARBA00023125"/>
    </source>
</evidence>
<evidence type="ECO:0000256" key="2">
    <source>
        <dbReference type="ARBA" id="ARBA00022723"/>
    </source>
</evidence>
<evidence type="ECO:0000256" key="6">
    <source>
        <dbReference type="ARBA" id="ARBA00023163"/>
    </source>
</evidence>
<dbReference type="PANTHER" id="PTHR31668">
    <property type="entry name" value="GLUCOSE TRANSPORT TRANSCRIPTION REGULATOR RGT1-RELATED-RELATED"/>
    <property type="match status" value="1"/>
</dbReference>
<evidence type="ECO:0000259" key="8">
    <source>
        <dbReference type="PROSITE" id="PS50048"/>
    </source>
</evidence>
<keyword evidence="2" id="KW-0479">Metal-binding</keyword>
<keyword evidence="5" id="KW-0238">DNA-binding</keyword>
<evidence type="ECO:0000256" key="4">
    <source>
        <dbReference type="ARBA" id="ARBA00023015"/>
    </source>
</evidence>
<dbReference type="CDD" id="cd00067">
    <property type="entry name" value="GAL4"/>
    <property type="match status" value="1"/>
</dbReference>
<dbReference type="AlphaFoldDB" id="A0A397W9B7"/>
<dbReference type="GO" id="GO:0005634">
    <property type="term" value="C:nucleus"/>
    <property type="evidence" value="ECO:0007669"/>
    <property type="project" value="UniProtKB-SubCell"/>
</dbReference>
<dbReference type="InterPro" id="IPR001138">
    <property type="entry name" value="Zn2Cys6_DnaBD"/>
</dbReference>
<dbReference type="Proteomes" id="UP000266673">
    <property type="component" value="Unassembled WGS sequence"/>
</dbReference>
<evidence type="ECO:0000256" key="7">
    <source>
        <dbReference type="ARBA" id="ARBA00023242"/>
    </source>
</evidence>
<reference evidence="9 10" key="1">
    <citation type="submission" date="2018-06" db="EMBL/GenBank/DDBJ databases">
        <title>Comparative genomics reveals the genomic features of Rhizophagus irregularis, R. cerebriforme, R. diaphanum and Gigaspora rosea, and their symbiotic lifestyle signature.</title>
        <authorList>
            <person name="Morin E."/>
            <person name="San Clemente H."/>
            <person name="Chen E.C.H."/>
            <person name="De La Providencia I."/>
            <person name="Hainaut M."/>
            <person name="Kuo A."/>
            <person name="Kohler A."/>
            <person name="Murat C."/>
            <person name="Tang N."/>
            <person name="Roy S."/>
            <person name="Loubradou J."/>
            <person name="Henrissat B."/>
            <person name="Grigoriev I.V."/>
            <person name="Corradi N."/>
            <person name="Roux C."/>
            <person name="Martin F.M."/>
        </authorList>
    </citation>
    <scope>NUCLEOTIDE SEQUENCE [LARGE SCALE GENOMIC DNA]</scope>
    <source>
        <strain evidence="9 10">DAOM 194757</strain>
    </source>
</reference>
<keyword evidence="10" id="KW-1185">Reference proteome</keyword>
<proteinExistence type="predicted"/>
<feature type="domain" description="Zn(2)-C6 fungal-type" evidence="8">
    <location>
        <begin position="22"/>
        <end position="51"/>
    </location>
</feature>
<dbReference type="Pfam" id="PF00172">
    <property type="entry name" value="Zn_clus"/>
    <property type="match status" value="1"/>
</dbReference>
<dbReference type="GO" id="GO:0003677">
    <property type="term" value="F:DNA binding"/>
    <property type="evidence" value="ECO:0007669"/>
    <property type="project" value="UniProtKB-KW"/>
</dbReference>
<protein>
    <recommendedName>
        <fullName evidence="8">Zn(2)-C6 fungal-type domain-containing protein</fullName>
    </recommendedName>
</protein>
<evidence type="ECO:0000313" key="9">
    <source>
        <dbReference type="EMBL" id="RIB30682.1"/>
    </source>
</evidence>
<comment type="subcellular location">
    <subcellularLocation>
        <location evidence="1">Nucleus</location>
    </subcellularLocation>
</comment>
<name>A0A397W9B7_9GLOM</name>
<evidence type="ECO:0000256" key="3">
    <source>
        <dbReference type="ARBA" id="ARBA00022833"/>
    </source>
</evidence>
<gene>
    <name evidence="9" type="ORF">C2G38_2026627</name>
</gene>
<dbReference type="SMART" id="SM00066">
    <property type="entry name" value="GAL4"/>
    <property type="match status" value="1"/>
</dbReference>
<dbReference type="GO" id="GO:0000981">
    <property type="term" value="F:DNA-binding transcription factor activity, RNA polymerase II-specific"/>
    <property type="evidence" value="ECO:0007669"/>
    <property type="project" value="InterPro"/>
</dbReference>
<dbReference type="GO" id="GO:0008270">
    <property type="term" value="F:zinc ion binding"/>
    <property type="evidence" value="ECO:0007669"/>
    <property type="project" value="InterPro"/>
</dbReference>
<evidence type="ECO:0000313" key="10">
    <source>
        <dbReference type="Proteomes" id="UP000266673"/>
    </source>
</evidence>
<dbReference type="SUPFAM" id="SSF57701">
    <property type="entry name" value="Zn2/Cys6 DNA-binding domain"/>
    <property type="match status" value="1"/>
</dbReference>
<dbReference type="PANTHER" id="PTHR31668:SF18">
    <property type="entry name" value="MALTOSE FERMENTATION REGULATORY PROTEIN MAL13-RELATED"/>
    <property type="match status" value="1"/>
</dbReference>
<dbReference type="InterPro" id="IPR050797">
    <property type="entry name" value="Carb_Metab_Trans_Reg"/>
</dbReference>
<keyword evidence="6" id="KW-0804">Transcription</keyword>
<dbReference type="Gene3D" id="4.10.240.10">
    <property type="entry name" value="Zn(2)-C6 fungal-type DNA-binding domain"/>
    <property type="match status" value="1"/>
</dbReference>
<dbReference type="PROSITE" id="PS50048">
    <property type="entry name" value="ZN2_CY6_FUNGAL_2"/>
    <property type="match status" value="1"/>
</dbReference>
<evidence type="ECO:0000256" key="1">
    <source>
        <dbReference type="ARBA" id="ARBA00004123"/>
    </source>
</evidence>
<dbReference type="EMBL" id="QKWP01000007">
    <property type="protein sequence ID" value="RIB30682.1"/>
    <property type="molecule type" value="Genomic_DNA"/>
</dbReference>
<comment type="caution">
    <text evidence="9">The sequence shown here is derived from an EMBL/GenBank/DDBJ whole genome shotgun (WGS) entry which is preliminary data.</text>
</comment>
<organism evidence="9 10">
    <name type="scientific">Gigaspora rosea</name>
    <dbReference type="NCBI Taxonomy" id="44941"/>
    <lineage>
        <taxon>Eukaryota</taxon>
        <taxon>Fungi</taxon>
        <taxon>Fungi incertae sedis</taxon>
        <taxon>Mucoromycota</taxon>
        <taxon>Glomeromycotina</taxon>
        <taxon>Glomeromycetes</taxon>
        <taxon>Diversisporales</taxon>
        <taxon>Gigasporaceae</taxon>
        <taxon>Gigaspora</taxon>
    </lineage>
</organism>
<sequence>MPFQRRQKQKQQQRRGFYVTRACANCQKKHAKCSGGATCERCTLRSLECTFIDSDKKRGPKTDGKYSVQVYVPNGSENGFGGRSSVIPNHVQGHASTLSLSGCLQQKPVNVDVTFYSDFSDPEQVYILNNFENDIDRTSMPYSMTPNPVQSHASTLSLSEYPQQPSDNVDDVTLYSDSYEETITNAFQNVGLSSIISNPVQGHASTLSLSGCLQQQPVNVDDVTFYSDFSDQEQIYILKNFENDFDGTSMPYSMTPNPVQGHVSTLSLSEYPQQQSDNVDYVTLYSDFYEETITNAFQNVGSFTYQTHIDIGYTMQNNNLTDNTSTNNNNFFLYYDLFSDNIFIPSFHN</sequence>
<dbReference type="OrthoDB" id="2123952at2759"/>
<keyword evidence="3" id="KW-0862">Zinc</keyword>
<accession>A0A397W9B7</accession>
<dbReference type="InterPro" id="IPR036864">
    <property type="entry name" value="Zn2-C6_fun-type_DNA-bd_sf"/>
</dbReference>